<organism evidence="2 3">
    <name type="scientific">Streptomyces luteireticuli</name>
    <dbReference type="NCBI Taxonomy" id="173858"/>
    <lineage>
        <taxon>Bacteria</taxon>
        <taxon>Bacillati</taxon>
        <taxon>Actinomycetota</taxon>
        <taxon>Actinomycetes</taxon>
        <taxon>Kitasatosporales</taxon>
        <taxon>Streptomycetaceae</taxon>
        <taxon>Streptomyces</taxon>
    </lineage>
</organism>
<dbReference type="InterPro" id="IPR006311">
    <property type="entry name" value="TAT_signal"/>
</dbReference>
<gene>
    <name evidence="2" type="ORF">GCM10010357_45910</name>
</gene>
<comment type="caution">
    <text evidence="2">The sequence shown here is derived from an EMBL/GenBank/DDBJ whole genome shotgun (WGS) entry which is preliminary data.</text>
</comment>
<reference evidence="3" key="1">
    <citation type="journal article" date="2019" name="Int. J. Syst. Evol. Microbiol.">
        <title>The Global Catalogue of Microorganisms (GCM) 10K type strain sequencing project: providing services to taxonomists for standard genome sequencing and annotation.</title>
        <authorList>
            <consortium name="The Broad Institute Genomics Platform"/>
            <consortium name="The Broad Institute Genome Sequencing Center for Infectious Disease"/>
            <person name="Wu L."/>
            <person name="Ma J."/>
        </authorList>
    </citation>
    <scope>NUCLEOTIDE SEQUENCE [LARGE SCALE GENOMIC DNA]</scope>
    <source>
        <strain evidence="3">JCM 4788</strain>
    </source>
</reference>
<sequence length="91" mass="9554">MKRRRSRIAALTALALLTAGTVAGAAAAAPDEDSSAPCAPTTTISVWRGPDKSFVATFHDGDTGVGVRMRREGGVRTMDVCFTSTTILNDR</sequence>
<dbReference type="Proteomes" id="UP001500879">
    <property type="component" value="Unassembled WGS sequence"/>
</dbReference>
<keyword evidence="1" id="KW-0732">Signal</keyword>
<feature type="chain" id="PRO_5045745092" evidence="1">
    <location>
        <begin position="29"/>
        <end position="91"/>
    </location>
</feature>
<dbReference type="PROSITE" id="PS51318">
    <property type="entry name" value="TAT"/>
    <property type="match status" value="1"/>
</dbReference>
<protein>
    <submittedName>
        <fullName evidence="2">Uncharacterized protein</fullName>
    </submittedName>
</protein>
<evidence type="ECO:0000313" key="2">
    <source>
        <dbReference type="EMBL" id="GAA0419390.1"/>
    </source>
</evidence>
<evidence type="ECO:0000313" key="3">
    <source>
        <dbReference type="Proteomes" id="UP001500879"/>
    </source>
</evidence>
<evidence type="ECO:0000256" key="1">
    <source>
        <dbReference type="SAM" id="SignalP"/>
    </source>
</evidence>
<accession>A0ABP3IRM7</accession>
<keyword evidence="3" id="KW-1185">Reference proteome</keyword>
<name>A0ABP3IRM7_9ACTN</name>
<feature type="signal peptide" evidence="1">
    <location>
        <begin position="1"/>
        <end position="28"/>
    </location>
</feature>
<dbReference type="EMBL" id="BAAABX010000049">
    <property type="protein sequence ID" value="GAA0419390.1"/>
    <property type="molecule type" value="Genomic_DNA"/>
</dbReference>
<proteinExistence type="predicted"/>
<dbReference type="RefSeq" id="WP_344027389.1">
    <property type="nucleotide sequence ID" value="NZ_BAAABX010000049.1"/>
</dbReference>